<dbReference type="GO" id="GO:0005886">
    <property type="term" value="C:plasma membrane"/>
    <property type="evidence" value="ECO:0007669"/>
    <property type="project" value="UniProtKB-SubCell"/>
</dbReference>
<comment type="caution">
    <text evidence="10">The sequence shown here is derived from an EMBL/GenBank/DDBJ whole genome shotgun (WGS) entry which is preliminary data.</text>
</comment>
<sequence length="417" mass="45126">MKILDFITLAWNALKDRKLRTILTILGIVVGPAIIVALNATTSGLTNAITGQLQTIGSNTIYMIAVGDFDLNDREVSRIEGLDGVSEVIPFYQIASGEVRLSGKRIELNPFQSYLILSLDLRKLDKIFPGLDIMEGELVYAGDNAYLGYRVANPTDPDLPNIDVGDLITVSRLLPEGGSVSKPIKVRGIFENYGQTVFLNPDILIFVNERVGKVLLGGRSYSGAFIKLVGAEYSEAVVESLLEMYGADVRIFSLKAIQQTIQDILTSLQVFFSTIGAMSVLVAFFGIMTTMFTAVTERTREIGLIKALGFKTHHVLLTFLMESILIGLIGGILGVSLGAVGSFFLVDFFGRPPSGRARPGAFRAPGQTAEPITFTPNLTLELLIVGVVIAVVVGVLAGLIPAYRAAKLEPIEALRRE</sequence>
<feature type="transmembrane region" description="Helical" evidence="7">
    <location>
        <begin position="316"/>
        <end position="346"/>
    </location>
</feature>
<evidence type="ECO:0000256" key="4">
    <source>
        <dbReference type="ARBA" id="ARBA00022989"/>
    </source>
</evidence>
<evidence type="ECO:0000256" key="1">
    <source>
        <dbReference type="ARBA" id="ARBA00004651"/>
    </source>
</evidence>
<proteinExistence type="inferred from homology"/>
<evidence type="ECO:0000256" key="6">
    <source>
        <dbReference type="ARBA" id="ARBA00038076"/>
    </source>
</evidence>
<evidence type="ECO:0000313" key="11">
    <source>
        <dbReference type="Proteomes" id="UP000608579"/>
    </source>
</evidence>
<feature type="transmembrane region" description="Helical" evidence="7">
    <location>
        <begin position="21"/>
        <end position="40"/>
    </location>
</feature>
<dbReference type="PANTHER" id="PTHR30572">
    <property type="entry name" value="MEMBRANE COMPONENT OF TRANSPORTER-RELATED"/>
    <property type="match status" value="1"/>
</dbReference>
<keyword evidence="4 7" id="KW-1133">Transmembrane helix</keyword>
<dbReference type="GO" id="GO:0022857">
    <property type="term" value="F:transmembrane transporter activity"/>
    <property type="evidence" value="ECO:0007669"/>
    <property type="project" value="TreeGrafter"/>
</dbReference>
<evidence type="ECO:0000256" key="7">
    <source>
        <dbReference type="SAM" id="Phobius"/>
    </source>
</evidence>
<reference evidence="10" key="1">
    <citation type="journal article" date="2020" name="ISME J.">
        <title>Gammaproteobacteria mediating utilization of methyl-, sulfur- and petroleum organic compounds in deep ocean hydrothermal plumes.</title>
        <authorList>
            <person name="Zhou Z."/>
            <person name="Liu Y."/>
            <person name="Pan J."/>
            <person name="Cron B.R."/>
            <person name="Toner B.M."/>
            <person name="Anantharaman K."/>
            <person name="Breier J.A."/>
            <person name="Dick G.J."/>
            <person name="Li M."/>
        </authorList>
    </citation>
    <scope>NUCLEOTIDE SEQUENCE</scope>
    <source>
        <strain evidence="10">SZUA-1515</strain>
    </source>
</reference>
<evidence type="ECO:0000256" key="5">
    <source>
        <dbReference type="ARBA" id="ARBA00023136"/>
    </source>
</evidence>
<comment type="subcellular location">
    <subcellularLocation>
        <location evidence="1">Cell membrane</location>
        <topology evidence="1">Multi-pass membrane protein</topology>
    </subcellularLocation>
</comment>
<dbReference type="EMBL" id="DQVM01000080">
    <property type="protein sequence ID" value="HIQ29751.1"/>
    <property type="molecule type" value="Genomic_DNA"/>
</dbReference>
<evidence type="ECO:0000256" key="3">
    <source>
        <dbReference type="ARBA" id="ARBA00022692"/>
    </source>
</evidence>
<feature type="domain" description="MacB-like periplasmic core" evidence="9">
    <location>
        <begin position="21"/>
        <end position="241"/>
    </location>
</feature>
<feature type="transmembrane region" description="Helical" evidence="7">
    <location>
        <begin position="382"/>
        <end position="406"/>
    </location>
</feature>
<evidence type="ECO:0000256" key="2">
    <source>
        <dbReference type="ARBA" id="ARBA00022475"/>
    </source>
</evidence>
<name>A0A832ZWI2_CALS0</name>
<evidence type="ECO:0000313" key="10">
    <source>
        <dbReference type="EMBL" id="HIQ29751.1"/>
    </source>
</evidence>
<keyword evidence="2" id="KW-1003">Cell membrane</keyword>
<evidence type="ECO:0000259" key="8">
    <source>
        <dbReference type="Pfam" id="PF02687"/>
    </source>
</evidence>
<dbReference type="AlphaFoldDB" id="A0A832ZWI2"/>
<feature type="transmembrane region" description="Helical" evidence="7">
    <location>
        <begin position="270"/>
        <end position="295"/>
    </location>
</feature>
<organism evidence="10 11">
    <name type="scientific">Caldiarchaeum subterraneum</name>
    <dbReference type="NCBI Taxonomy" id="311458"/>
    <lineage>
        <taxon>Archaea</taxon>
        <taxon>Nitrososphaerota</taxon>
        <taxon>Candidatus Caldarchaeales</taxon>
        <taxon>Candidatus Caldarchaeaceae</taxon>
        <taxon>Candidatus Caldarchaeum</taxon>
    </lineage>
</organism>
<keyword evidence="5 7" id="KW-0472">Membrane</keyword>
<dbReference type="Proteomes" id="UP000608579">
    <property type="component" value="Unassembled WGS sequence"/>
</dbReference>
<dbReference type="PANTHER" id="PTHR30572:SF4">
    <property type="entry name" value="ABC TRANSPORTER PERMEASE YTRF"/>
    <property type="match status" value="1"/>
</dbReference>
<feature type="domain" description="ABC3 transporter permease C-terminal" evidence="8">
    <location>
        <begin position="274"/>
        <end position="410"/>
    </location>
</feature>
<keyword evidence="3 7" id="KW-0812">Transmembrane</keyword>
<accession>A0A832ZWI2</accession>
<comment type="similarity">
    <text evidence="6">Belongs to the ABC-4 integral membrane protein family.</text>
</comment>
<dbReference type="Pfam" id="PF02687">
    <property type="entry name" value="FtsX"/>
    <property type="match status" value="1"/>
</dbReference>
<evidence type="ECO:0000259" key="9">
    <source>
        <dbReference type="Pfam" id="PF12704"/>
    </source>
</evidence>
<dbReference type="Pfam" id="PF12704">
    <property type="entry name" value="MacB_PCD"/>
    <property type="match status" value="1"/>
</dbReference>
<dbReference type="InterPro" id="IPR025857">
    <property type="entry name" value="MacB_PCD"/>
</dbReference>
<protein>
    <submittedName>
        <fullName evidence="10">ABC transporter permease</fullName>
    </submittedName>
</protein>
<dbReference type="InterPro" id="IPR003838">
    <property type="entry name" value="ABC3_permease_C"/>
</dbReference>
<dbReference type="InterPro" id="IPR050250">
    <property type="entry name" value="Macrolide_Exporter_MacB"/>
</dbReference>
<gene>
    <name evidence="10" type="ORF">EYH45_04220</name>
</gene>